<reference evidence="5" key="1">
    <citation type="submission" date="2019-10" db="EMBL/GenBank/DDBJ databases">
        <title>Draft genome sequece of Microseira wollei NIES-4236.</title>
        <authorList>
            <person name="Yamaguchi H."/>
            <person name="Suzuki S."/>
            <person name="Kawachi M."/>
        </authorList>
    </citation>
    <scope>NUCLEOTIDE SEQUENCE</scope>
    <source>
        <strain evidence="5">NIES-4236</strain>
    </source>
</reference>
<evidence type="ECO:0000313" key="5">
    <source>
        <dbReference type="EMBL" id="GET38860.1"/>
    </source>
</evidence>
<protein>
    <submittedName>
        <fullName evidence="5">Patatin</fullName>
    </submittedName>
</protein>
<dbReference type="Gene3D" id="3.40.1090.10">
    <property type="entry name" value="Cytosolic phospholipase A2 catalytic domain"/>
    <property type="match status" value="1"/>
</dbReference>
<feature type="short sequence motif" description="DGA/G" evidence="3">
    <location>
        <begin position="202"/>
        <end position="204"/>
    </location>
</feature>
<keyword evidence="3" id="KW-0442">Lipid degradation</keyword>
<dbReference type="PANTHER" id="PTHR32176">
    <property type="entry name" value="XYLOSE ISOMERASE"/>
    <property type="match status" value="1"/>
</dbReference>
<dbReference type="GO" id="GO:0004620">
    <property type="term" value="F:phospholipase activity"/>
    <property type="evidence" value="ECO:0007669"/>
    <property type="project" value="TreeGrafter"/>
</dbReference>
<evidence type="ECO:0000259" key="4">
    <source>
        <dbReference type="PROSITE" id="PS51635"/>
    </source>
</evidence>
<dbReference type="AlphaFoldDB" id="A0AAV3XFG4"/>
<dbReference type="SUPFAM" id="SSF52151">
    <property type="entry name" value="FabD/lysophospholipase-like"/>
    <property type="match status" value="1"/>
</dbReference>
<feature type="active site" description="Proton acceptor" evidence="3">
    <location>
        <position position="202"/>
    </location>
</feature>
<keyword evidence="2 3" id="KW-0443">Lipid metabolism</keyword>
<dbReference type="PANTHER" id="PTHR32176:SF92">
    <property type="entry name" value="XYLOSE ISOMERASE"/>
    <property type="match status" value="1"/>
</dbReference>
<dbReference type="Pfam" id="PF01734">
    <property type="entry name" value="Patatin"/>
    <property type="match status" value="1"/>
</dbReference>
<feature type="short sequence motif" description="GXGXXG" evidence="3">
    <location>
        <begin position="12"/>
        <end position="17"/>
    </location>
</feature>
<sequence>MTFKYKILSIDGGGIRGIIPAMIIAEIERRTNKPICQLFDMIAGTSTGGILALGLTKPHPDNPEIPHYKAKDLIDLYREEGKRIFDQSWIDRHENLRELFLKPKFASNGREEVLAEYLGKETRIQEALTEIFITSYETELRIPVYFTSNKEAEKTSGLDFHRVCQSITMVEAAMATSAAPTYFEPVSVPTDNKPNGFYSLIDGGVFANNPTSLAIMEAIIASKKKARQLRQPDKKLAIDEIIVVSIGTGSLTREYEFERVKRWGQAQWMQRIINIVMDGQSEAVGSQLDQLLPDADGDPKQYYRLQPRLTKGNDDIDDPSPENLEKLEERAKLVIDARTDELDELCKLLVETPTVVEREKKLVVQM</sequence>
<proteinExistence type="inferred from homology"/>
<dbReference type="InterPro" id="IPR016035">
    <property type="entry name" value="Acyl_Trfase/lysoPLipase"/>
</dbReference>
<evidence type="ECO:0000256" key="1">
    <source>
        <dbReference type="ARBA" id="ARBA00010240"/>
    </source>
</evidence>
<feature type="short sequence motif" description="GXSXG" evidence="3">
    <location>
        <begin position="44"/>
        <end position="48"/>
    </location>
</feature>
<dbReference type="RefSeq" id="WP_226583313.1">
    <property type="nucleotide sequence ID" value="NZ_BLAY01000053.1"/>
</dbReference>
<comment type="similarity">
    <text evidence="1">Belongs to the patatin family.</text>
</comment>
<name>A0AAV3XFG4_9CYAN</name>
<organism evidence="5 6">
    <name type="scientific">Microseira wollei NIES-4236</name>
    <dbReference type="NCBI Taxonomy" id="2530354"/>
    <lineage>
        <taxon>Bacteria</taxon>
        <taxon>Bacillati</taxon>
        <taxon>Cyanobacteriota</taxon>
        <taxon>Cyanophyceae</taxon>
        <taxon>Oscillatoriophycideae</taxon>
        <taxon>Aerosakkonematales</taxon>
        <taxon>Aerosakkonemataceae</taxon>
        <taxon>Microseira</taxon>
    </lineage>
</organism>
<evidence type="ECO:0000256" key="3">
    <source>
        <dbReference type="PROSITE-ProRule" id="PRU01161"/>
    </source>
</evidence>
<dbReference type="InterPro" id="IPR002641">
    <property type="entry name" value="PNPLA_dom"/>
</dbReference>
<keyword evidence="6" id="KW-1185">Reference proteome</keyword>
<dbReference type="GO" id="GO:0016042">
    <property type="term" value="P:lipid catabolic process"/>
    <property type="evidence" value="ECO:0007669"/>
    <property type="project" value="UniProtKB-UniRule"/>
</dbReference>
<gene>
    <name evidence="5" type="ORF">MiSe_36190</name>
</gene>
<comment type="caution">
    <text evidence="5">The sequence shown here is derived from an EMBL/GenBank/DDBJ whole genome shotgun (WGS) entry which is preliminary data.</text>
</comment>
<dbReference type="Proteomes" id="UP001050975">
    <property type="component" value="Unassembled WGS sequence"/>
</dbReference>
<feature type="domain" description="PNPLA" evidence="4">
    <location>
        <begin position="8"/>
        <end position="215"/>
    </location>
</feature>
<dbReference type="GO" id="GO:0047372">
    <property type="term" value="F:monoacylglycerol lipase activity"/>
    <property type="evidence" value="ECO:0007669"/>
    <property type="project" value="TreeGrafter"/>
</dbReference>
<accession>A0AAV3XFG4</accession>
<dbReference type="EMBL" id="BLAY01000053">
    <property type="protein sequence ID" value="GET38860.1"/>
    <property type="molecule type" value="Genomic_DNA"/>
</dbReference>
<keyword evidence="3" id="KW-0378">Hydrolase</keyword>
<evidence type="ECO:0000313" key="6">
    <source>
        <dbReference type="Proteomes" id="UP001050975"/>
    </source>
</evidence>
<feature type="active site" description="Nucleophile" evidence="3">
    <location>
        <position position="46"/>
    </location>
</feature>
<dbReference type="PROSITE" id="PS51635">
    <property type="entry name" value="PNPLA"/>
    <property type="match status" value="1"/>
</dbReference>
<evidence type="ECO:0000256" key="2">
    <source>
        <dbReference type="ARBA" id="ARBA00023098"/>
    </source>
</evidence>